<reference evidence="4 5" key="1">
    <citation type="journal article" date="2024" name="Science">
        <title>Giant polyketide synthase enzymes in the biosynthesis of giant marine polyether toxins.</title>
        <authorList>
            <person name="Fallon T.R."/>
            <person name="Shende V.V."/>
            <person name="Wierzbicki I.H."/>
            <person name="Pendleton A.L."/>
            <person name="Watervoot N.F."/>
            <person name="Auber R.P."/>
            <person name="Gonzalez D.J."/>
            <person name="Wisecaver J.H."/>
            <person name="Moore B.S."/>
        </authorList>
    </citation>
    <scope>NUCLEOTIDE SEQUENCE [LARGE SCALE GENOMIC DNA]</scope>
    <source>
        <strain evidence="4 5">12B1</strain>
    </source>
</reference>
<protein>
    <recommendedName>
        <fullName evidence="3">EF-hand domain-containing protein</fullName>
    </recommendedName>
</protein>
<dbReference type="Gene3D" id="1.10.238.10">
    <property type="entry name" value="EF-hand"/>
    <property type="match status" value="1"/>
</dbReference>
<keyword evidence="5" id="KW-1185">Reference proteome</keyword>
<feature type="compositionally biased region" description="Polar residues" evidence="2">
    <location>
        <begin position="351"/>
        <end position="363"/>
    </location>
</feature>
<proteinExistence type="predicted"/>
<evidence type="ECO:0000256" key="1">
    <source>
        <dbReference type="ARBA" id="ARBA00022837"/>
    </source>
</evidence>
<dbReference type="InterPro" id="IPR002048">
    <property type="entry name" value="EF_hand_dom"/>
</dbReference>
<dbReference type="SUPFAM" id="SSF47473">
    <property type="entry name" value="EF-hand"/>
    <property type="match status" value="1"/>
</dbReference>
<feature type="region of interest" description="Disordered" evidence="2">
    <location>
        <begin position="296"/>
        <end position="416"/>
    </location>
</feature>
<dbReference type="GO" id="GO:0005509">
    <property type="term" value="F:calcium ion binding"/>
    <property type="evidence" value="ECO:0007669"/>
    <property type="project" value="InterPro"/>
</dbReference>
<keyword evidence="1" id="KW-0106">Calcium</keyword>
<name>A0AB34IKB5_PRYPA</name>
<evidence type="ECO:0000256" key="2">
    <source>
        <dbReference type="SAM" id="MobiDB-lite"/>
    </source>
</evidence>
<feature type="compositionally biased region" description="Basic and acidic residues" evidence="2">
    <location>
        <begin position="337"/>
        <end position="350"/>
    </location>
</feature>
<sequence length="453" mass="50178">MTAALWDLNFSGPPPSDSLESYSLPPSRASHRPPPPRAKVRRSAFVRLTQLPQHRQSLAVSLRHMPHPDILKLGRAGGVRDAAIRELVATPPVVDERLGRKGQPEWAGGARTTEQNALLRVFRWLDANGDGFVDAAELHKGQRLLGGHLPFGLVADLLWEVDDDLDGKLSYDDFVDAFYRSRKDSTGFEPRRFFFMVEFFLMDRNLSGEVTLDDAMSAIFQRYGSQALSMVSHNFYAAAGYHEGKGEEPPPNATVTFDAFFRKFALAKPKVRAPHETARSYSEKVLPLIQAAQESDKANRLQASQKQRQRTDSVLEEEESLSGRAESVPKLTKSRSSHKDCAPSWDERASTPHTPAYTRSTCARSKWTRRKLDSSQSASALTRVPRAHTSHGRARSPAAPKEFYSKRAAAQPSVDNLSVEVDDLAIEPDARPVPAELSCPPIGSASEGERPMA</sequence>
<dbReference type="PROSITE" id="PS00018">
    <property type="entry name" value="EF_HAND_1"/>
    <property type="match status" value="1"/>
</dbReference>
<organism evidence="4 5">
    <name type="scientific">Prymnesium parvum</name>
    <name type="common">Toxic golden alga</name>
    <dbReference type="NCBI Taxonomy" id="97485"/>
    <lineage>
        <taxon>Eukaryota</taxon>
        <taxon>Haptista</taxon>
        <taxon>Haptophyta</taxon>
        <taxon>Prymnesiophyceae</taxon>
        <taxon>Prymnesiales</taxon>
        <taxon>Prymnesiaceae</taxon>
        <taxon>Prymnesium</taxon>
    </lineage>
</organism>
<dbReference type="AlphaFoldDB" id="A0AB34IKB5"/>
<dbReference type="InterPro" id="IPR018247">
    <property type="entry name" value="EF_Hand_1_Ca_BS"/>
</dbReference>
<feature type="region of interest" description="Disordered" evidence="2">
    <location>
        <begin position="428"/>
        <end position="453"/>
    </location>
</feature>
<dbReference type="EMBL" id="JBGBPQ010000025">
    <property type="protein sequence ID" value="KAL1499692.1"/>
    <property type="molecule type" value="Genomic_DNA"/>
</dbReference>
<dbReference type="CDD" id="cd00051">
    <property type="entry name" value="EFh"/>
    <property type="match status" value="1"/>
</dbReference>
<dbReference type="PROSITE" id="PS50222">
    <property type="entry name" value="EF_HAND_2"/>
    <property type="match status" value="1"/>
</dbReference>
<dbReference type="Pfam" id="PF13499">
    <property type="entry name" value="EF-hand_7"/>
    <property type="match status" value="1"/>
</dbReference>
<gene>
    <name evidence="4" type="ORF">AB1Y20_011887</name>
</gene>
<evidence type="ECO:0000313" key="4">
    <source>
        <dbReference type="EMBL" id="KAL1499692.1"/>
    </source>
</evidence>
<dbReference type="InterPro" id="IPR011992">
    <property type="entry name" value="EF-hand-dom_pair"/>
</dbReference>
<feature type="compositionally biased region" description="Basic residues" evidence="2">
    <location>
        <begin position="385"/>
        <end position="394"/>
    </location>
</feature>
<accession>A0AB34IKB5</accession>
<evidence type="ECO:0000259" key="3">
    <source>
        <dbReference type="PROSITE" id="PS50222"/>
    </source>
</evidence>
<comment type="caution">
    <text evidence="4">The sequence shown here is derived from an EMBL/GenBank/DDBJ whole genome shotgun (WGS) entry which is preliminary data.</text>
</comment>
<evidence type="ECO:0000313" key="5">
    <source>
        <dbReference type="Proteomes" id="UP001515480"/>
    </source>
</evidence>
<dbReference type="Proteomes" id="UP001515480">
    <property type="component" value="Unassembled WGS sequence"/>
</dbReference>
<feature type="region of interest" description="Disordered" evidence="2">
    <location>
        <begin position="1"/>
        <end position="38"/>
    </location>
</feature>
<feature type="domain" description="EF-hand" evidence="3">
    <location>
        <begin position="113"/>
        <end position="148"/>
    </location>
</feature>